<accession>A0AB39CD00</accession>
<dbReference type="EMBL" id="PQ015378">
    <property type="protein sequence ID" value="XDJ14735.1"/>
    <property type="molecule type" value="Genomic_DNA"/>
</dbReference>
<proteinExistence type="predicted"/>
<organism evidence="1">
    <name type="scientific">Pseudomonas phage RVTF4</name>
    <dbReference type="NCBI Taxonomy" id="3236931"/>
    <lineage>
        <taxon>Viruses</taxon>
    </lineage>
</organism>
<reference evidence="1" key="1">
    <citation type="submission" date="2024-07" db="EMBL/GenBank/DDBJ databases">
        <authorList>
            <person name="Bringhurst R.M."/>
            <person name="Homer T.E."/>
        </authorList>
    </citation>
    <scope>NUCLEOTIDE SEQUENCE</scope>
</reference>
<sequence>MVAPVIAAAGTAIATTAAKAAGDGLMQTVFNLAKNGMQVSSLADLTKPARVEPLAIVDSTLTDQPYMVPLLKLATSNFAGYYLQAVNMILGVGRIDTLKVLDSLNPDRSLGFDYGAGMRRGERASNEFFAAALNPQTYANGLPALEAFSQHVRPTLLFARSASPETVSNEDADVPVSDELREDLKTQGYGKDWSKHEMSASDNKIHEVENLTVGKLLNVEISDGDKKAKLPVLIRMIPAAVPPVSLVHMFSAGGRDTWAHRFFMVKTGQIRFWRDFVLGQDMIDEHFKALMNDKSGVFKMITDRRRNNTEKAMQTGRVSVADASNIAIVSSETLKKATGKLFGNIESESVRKTIFDNSYLLMLIVVDERWQRVQIWHRGVGLPTTHKFDEIERSEKSKGPDITEMFKMFSRSMQTNI</sequence>
<protein>
    <recommendedName>
        <fullName evidence="2">Virion structural protein</fullName>
    </recommendedName>
</protein>
<evidence type="ECO:0000313" key="1">
    <source>
        <dbReference type="EMBL" id="XDJ14735.1"/>
    </source>
</evidence>
<evidence type="ECO:0008006" key="2">
    <source>
        <dbReference type="Google" id="ProtNLM"/>
    </source>
</evidence>
<name>A0AB39CD00_9VIRU</name>